<reference evidence="1 2" key="1">
    <citation type="submission" date="2016-06" db="EMBL/GenBank/DDBJ databases">
        <title>Microsymbionts genomes from the relict species Vavilovia formosa.</title>
        <authorList>
            <person name="Chirak E."/>
            <person name="Kimeklis A."/>
            <person name="Andronov E."/>
        </authorList>
    </citation>
    <scope>NUCLEOTIDE SEQUENCE [LARGE SCALE GENOMIC DNA]</scope>
    <source>
        <strain evidence="1 2">Vaf10</strain>
    </source>
</reference>
<proteinExistence type="predicted"/>
<evidence type="ECO:0000313" key="2">
    <source>
        <dbReference type="Proteomes" id="UP000092691"/>
    </source>
</evidence>
<dbReference type="OrthoDB" id="7872036at2"/>
<evidence type="ECO:0008006" key="3">
    <source>
        <dbReference type="Google" id="ProtNLM"/>
    </source>
</evidence>
<dbReference type="AlphaFoldDB" id="A0A1B1C8J0"/>
<dbReference type="EMBL" id="CP016286">
    <property type="protein sequence ID" value="ANP86050.1"/>
    <property type="molecule type" value="Genomic_DNA"/>
</dbReference>
<gene>
    <name evidence="1" type="ORF">BA011_10130</name>
</gene>
<dbReference type="Proteomes" id="UP000092691">
    <property type="component" value="Chromosome"/>
</dbReference>
<evidence type="ECO:0000313" key="1">
    <source>
        <dbReference type="EMBL" id="ANP86050.1"/>
    </source>
</evidence>
<organism evidence="1 2">
    <name type="scientific">Rhizobium leguminosarum</name>
    <dbReference type="NCBI Taxonomy" id="384"/>
    <lineage>
        <taxon>Bacteria</taxon>
        <taxon>Pseudomonadati</taxon>
        <taxon>Pseudomonadota</taxon>
        <taxon>Alphaproteobacteria</taxon>
        <taxon>Hyphomicrobiales</taxon>
        <taxon>Rhizobiaceae</taxon>
        <taxon>Rhizobium/Agrobacterium group</taxon>
        <taxon>Rhizobium</taxon>
    </lineage>
</organism>
<accession>A0A1B1C8J0</accession>
<protein>
    <recommendedName>
        <fullName evidence="3">TniQ family protein</fullName>
    </recommendedName>
</protein>
<dbReference type="RefSeq" id="WP_065280352.1">
    <property type="nucleotide sequence ID" value="NZ_CP016286.1"/>
</dbReference>
<sequence length="619" mass="69037">MLDMVDDRHGLVEHLASLVGMKGRMLAIPTDMQEGEALRDTVLRASERNGFRNTKMAVDLAESRSFKSVAAISIGPSDEIDRLVNILGIRKDSDAARRMLLEPESSGRDWINFFGINVRRGHLSGARRVSPRSLRLHGRQKAMWSLKPLSFDPETREKLLDHCPVCNRQLGWSRSYGVGFCDICSSPGSFVGAVDLREFPQPVVEVNDDEALQFVTDLVDPERLHANSSVPLHRDLAEQNRGDLFQFAIQLAGVSQRAEGVHSDALNPSCIAKAGRALLGWPDGYDAMIAASKPRSAMKKDPSEDLSSRLRYDPTLSPSVRGLLKSRFEVDLRNQVVRRQLEFGTQVPYQCSGAQPLRQARSELLRLRSNSAPDSEVAVIVLRDAPEARQLSKLLGLPIPFLVELYDDGMVPELTSVLGNFRKARQKPWTTSLLQTLKTAPLVEPSGMVSLALLSFQMAHMDGKRWVQLFRAMADGRVSVSRGATDKGCDIRNLYIPRTDQLQAVLMESRQVSATERVPLRQCESGLAMGISRPVVACFIKNDLLPRNPTINDIGDLRKHWMLASEIRTKLLLENRVATQRMRALENSDVARLSVGLTTLWSRVGACENLGLLQSRFYR</sequence>
<name>A0A1B1C8J0_RHILE</name>